<evidence type="ECO:0000313" key="3">
    <source>
        <dbReference type="EMBL" id="ASO23156.1"/>
    </source>
</evidence>
<feature type="signal peptide" evidence="2">
    <location>
        <begin position="1"/>
        <end position="34"/>
    </location>
</feature>
<proteinExistence type="predicted"/>
<dbReference type="OrthoDB" id="3697008at2"/>
<name>A0A221WC61_9PSEU</name>
<sequence>MSGSDRRSQTGARRLRHALSRALLILGGTAACTAAAWTFSSAASADSASAHPSSYPESGRPAGLLGGLTDGGVSRLTDLELIDTVDQVVEVPLEGAGRLLSVPHADESAAQEADGNDEDGPLRTVIRPIGEAADGITGLVRSEDDSDDGLLPEAPSLLPLIGLDGSGGSAASEPGPVGSPPASGPLRPLDRPTDLPLHEQDGSESGSDEERTDEAERGDVSKGVGAGGPASIFSVMPRSAPLFVAEAVSIDAADAEARVASGAGRLPSTGIAPHSASSAHSGANLAGGVIPGYVVPVAHSPLRTAGSAVQPAAIGSSAEFAEQPGTTPD</sequence>
<dbReference type="AlphaFoldDB" id="A0A221WC61"/>
<keyword evidence="4" id="KW-1185">Reference proteome</keyword>
<evidence type="ECO:0000256" key="1">
    <source>
        <dbReference type="SAM" id="MobiDB-lite"/>
    </source>
</evidence>
<reference evidence="3 4" key="1">
    <citation type="submission" date="2017-07" db="EMBL/GenBank/DDBJ databases">
        <title>Complete genome sequence of Actinoalloteichus hoggarensis DSM 45943, type strain of Actinoalloteichus hoggarensis.</title>
        <authorList>
            <person name="Ruckert C."/>
            <person name="Nouioui I."/>
            <person name="Willmese J."/>
            <person name="van Wezel G."/>
            <person name="Klenk H.-P."/>
            <person name="Kalinowski J."/>
            <person name="Zotchev S.B."/>
        </authorList>
    </citation>
    <scope>NUCLEOTIDE SEQUENCE [LARGE SCALE GENOMIC DNA]</scope>
    <source>
        <strain evidence="3 4">DSM 45943</strain>
    </source>
</reference>
<feature type="region of interest" description="Disordered" evidence="1">
    <location>
        <begin position="136"/>
        <end position="227"/>
    </location>
</feature>
<dbReference type="PROSITE" id="PS51257">
    <property type="entry name" value="PROKAR_LIPOPROTEIN"/>
    <property type="match status" value="1"/>
</dbReference>
<organism evidence="3 4">
    <name type="scientific">Actinoalloteichus hoggarensis</name>
    <dbReference type="NCBI Taxonomy" id="1470176"/>
    <lineage>
        <taxon>Bacteria</taxon>
        <taxon>Bacillati</taxon>
        <taxon>Actinomycetota</taxon>
        <taxon>Actinomycetes</taxon>
        <taxon>Pseudonocardiales</taxon>
        <taxon>Pseudonocardiaceae</taxon>
        <taxon>Actinoalloteichus</taxon>
    </lineage>
</organism>
<feature type="compositionally biased region" description="Basic and acidic residues" evidence="1">
    <location>
        <begin position="188"/>
        <end position="201"/>
    </location>
</feature>
<accession>A0A221WC61</accession>
<evidence type="ECO:0000256" key="2">
    <source>
        <dbReference type="SAM" id="SignalP"/>
    </source>
</evidence>
<dbReference type="EMBL" id="CP022521">
    <property type="protein sequence ID" value="ASO23156.1"/>
    <property type="molecule type" value="Genomic_DNA"/>
</dbReference>
<dbReference type="Proteomes" id="UP000204221">
    <property type="component" value="Chromosome"/>
</dbReference>
<protein>
    <submittedName>
        <fullName evidence="3">Uncharacterized protein</fullName>
    </submittedName>
</protein>
<dbReference type="RefSeq" id="WP_093943969.1">
    <property type="nucleotide sequence ID" value="NZ_CP022521.1"/>
</dbReference>
<keyword evidence="2" id="KW-0732">Signal</keyword>
<feature type="chain" id="PRO_5043926828" evidence="2">
    <location>
        <begin position="35"/>
        <end position="329"/>
    </location>
</feature>
<feature type="region of interest" description="Disordered" evidence="1">
    <location>
        <begin position="102"/>
        <end position="123"/>
    </location>
</feature>
<gene>
    <name evidence="3" type="ORF">AHOG_27795</name>
</gene>
<evidence type="ECO:0000313" key="4">
    <source>
        <dbReference type="Proteomes" id="UP000204221"/>
    </source>
</evidence>
<dbReference type="KEGG" id="ahg:AHOG_27795"/>